<dbReference type="Proteomes" id="UP000308133">
    <property type="component" value="Unassembled WGS sequence"/>
</dbReference>
<evidence type="ECO:0000313" key="3">
    <source>
        <dbReference type="EMBL" id="TKX22805.1"/>
    </source>
</evidence>
<dbReference type="SUPFAM" id="SSF48371">
    <property type="entry name" value="ARM repeat"/>
    <property type="match status" value="1"/>
</dbReference>
<sequence length="716" mass="78996">MVLSDNDQLDTCKAELLQLLQLRSTLTDSLQTTLRDWTLSLPRVIEGSDEDKKGRRLRQAFTAYNALQESDSDSRSVQALFADGLPEYVNGILGLSSKDQSTISEAPAVRLEDLPMTLQGRGSTTFPDALSTSRHQTHLLSLIQQHLQHLANTDRLAPLAESFTTLVRTSTGPTQISAFHLALTSLRTTSESDALFNLDPTPWRSDLLTDLYDFSLTLLTSPTAHPAPLILLSLETLALQATALGPDYRPELLDTLYPVLTLLASPSPRLRTHAITTLNILTNSCAYSDVKALVTENADYLVNAIALKLNAFEVDPEAPQVLSMAVKLAGSGIVPYLGDTVDAIFGILEDYHGYERLVELLFGALRAVTEVGAREPRLALKEGKEQQEGGEQEEDVLSIASLAAMLRERKAKVARAAADAAGGRERAPERPWGDAGSKAKDESEQEDEEDEEQKLSEAEKDKDPLPAPQTYPLLLRIAELTQHFLSSSSPTLRGSLLGLLNDVMPGLARHENSFLPLINTLWPEIVSRLKDDEEYIVAGALEVIKMMSREAKGFMRTRVVDIWPDLMRTYKRLERSVDGERKQASRPGGSGGGGGRMVRRIEDATQSVVGVDKTVTLAKRMEVGYVDPGTKGLWTALRKLLITVVKDVKINEEMFGDVLGMLRPLDHLDDEERKVLEEINRGAVWLAQYRDDHASLKIPARIIDTRDRWAWAGVAA</sequence>
<dbReference type="InterPro" id="IPR057567">
    <property type="entry name" value="TPR_TTI1_C"/>
</dbReference>
<feature type="compositionally biased region" description="Basic and acidic residues" evidence="1">
    <location>
        <begin position="453"/>
        <end position="464"/>
    </location>
</feature>
<dbReference type="InterPro" id="IPR052587">
    <property type="entry name" value="TELO2-interacting_protein_1"/>
</dbReference>
<feature type="region of interest" description="Disordered" evidence="1">
    <location>
        <begin position="577"/>
        <end position="597"/>
    </location>
</feature>
<dbReference type="Gene3D" id="1.25.10.10">
    <property type="entry name" value="Leucine-rich Repeat Variant"/>
    <property type="match status" value="1"/>
</dbReference>
<dbReference type="EMBL" id="PTQR01000060">
    <property type="protein sequence ID" value="TKX22805.1"/>
    <property type="molecule type" value="Genomic_DNA"/>
</dbReference>
<dbReference type="PANTHER" id="PTHR18460">
    <property type="entry name" value="TEL2 INTERACTING PROTEIN 1 TTI1 FAMILY MEMBER"/>
    <property type="match status" value="1"/>
</dbReference>
<name>A0A4U7AZP2_9PEZI</name>
<proteinExistence type="predicted"/>
<dbReference type="PANTHER" id="PTHR18460:SF3">
    <property type="entry name" value="TELO2-INTERACTING PROTEIN 1 HOMOLOG"/>
    <property type="match status" value="1"/>
</dbReference>
<evidence type="ECO:0000259" key="2">
    <source>
        <dbReference type="Pfam" id="PF24181"/>
    </source>
</evidence>
<gene>
    <name evidence="3" type="ORF">C1H76_4839</name>
</gene>
<protein>
    <recommendedName>
        <fullName evidence="2">TTI1 C-terminal TPR domain-containing protein</fullName>
    </recommendedName>
</protein>
<dbReference type="GO" id="GO:0005737">
    <property type="term" value="C:cytoplasm"/>
    <property type="evidence" value="ECO:0007669"/>
    <property type="project" value="TreeGrafter"/>
</dbReference>
<feature type="compositionally biased region" description="Basic and acidic residues" evidence="1">
    <location>
        <begin position="422"/>
        <end position="442"/>
    </location>
</feature>
<dbReference type="InterPro" id="IPR011989">
    <property type="entry name" value="ARM-like"/>
</dbReference>
<feature type="region of interest" description="Disordered" evidence="1">
    <location>
        <begin position="419"/>
        <end position="468"/>
    </location>
</feature>
<evidence type="ECO:0000313" key="4">
    <source>
        <dbReference type="Proteomes" id="UP000308133"/>
    </source>
</evidence>
<evidence type="ECO:0000256" key="1">
    <source>
        <dbReference type="SAM" id="MobiDB-lite"/>
    </source>
</evidence>
<dbReference type="AlphaFoldDB" id="A0A4U7AZP2"/>
<accession>A0A4U7AZP2</accession>
<dbReference type="Pfam" id="PF24181">
    <property type="entry name" value="TPR_TTI1_C"/>
    <property type="match status" value="1"/>
</dbReference>
<comment type="caution">
    <text evidence="3">The sequence shown here is derived from an EMBL/GenBank/DDBJ whole genome shotgun (WGS) entry which is preliminary data.</text>
</comment>
<dbReference type="Pfam" id="PF21547">
    <property type="entry name" value="TTI1"/>
    <property type="match status" value="1"/>
</dbReference>
<dbReference type="InterPro" id="IPR049362">
    <property type="entry name" value="TTI1_rpt"/>
</dbReference>
<feature type="domain" description="TTI1 C-terminal TPR" evidence="2">
    <location>
        <begin position="425"/>
        <end position="572"/>
    </location>
</feature>
<feature type="compositionally biased region" description="Acidic residues" evidence="1">
    <location>
        <begin position="443"/>
        <end position="452"/>
    </location>
</feature>
<dbReference type="InterPro" id="IPR016024">
    <property type="entry name" value="ARM-type_fold"/>
</dbReference>
<reference evidence="3 4" key="1">
    <citation type="submission" date="2018-02" db="EMBL/GenBank/DDBJ databases">
        <title>Draft genome sequences of Elsinoe sp., causing black scab on jojoba.</title>
        <authorList>
            <person name="Stodart B."/>
            <person name="Jeffress S."/>
            <person name="Ash G."/>
            <person name="Arun Chinnappa K."/>
        </authorList>
    </citation>
    <scope>NUCLEOTIDE SEQUENCE [LARGE SCALE GENOMIC DNA]</scope>
    <source>
        <strain evidence="3 4">Hillstone_2</strain>
    </source>
</reference>
<organism evidence="3 4">
    <name type="scientific">Elsinoe australis</name>
    <dbReference type="NCBI Taxonomy" id="40998"/>
    <lineage>
        <taxon>Eukaryota</taxon>
        <taxon>Fungi</taxon>
        <taxon>Dikarya</taxon>
        <taxon>Ascomycota</taxon>
        <taxon>Pezizomycotina</taxon>
        <taxon>Dothideomycetes</taxon>
        <taxon>Dothideomycetidae</taxon>
        <taxon>Myriangiales</taxon>
        <taxon>Elsinoaceae</taxon>
        <taxon>Elsinoe</taxon>
    </lineage>
</organism>